<dbReference type="GO" id="GO:0015031">
    <property type="term" value="P:protein transport"/>
    <property type="evidence" value="ECO:0007669"/>
    <property type="project" value="UniProtKB-KW"/>
</dbReference>
<keyword evidence="5" id="KW-1133">Transmembrane helix</keyword>
<comment type="subcellular location">
    <subcellularLocation>
        <location evidence="8">Golgi apparatus</location>
        <location evidence="8">trans-Golgi network membrane</location>
        <topology evidence="8">Single-pass type IV membrane protein</topology>
    </subcellularLocation>
</comment>
<evidence type="ECO:0000256" key="6">
    <source>
        <dbReference type="ARBA" id="ARBA00023034"/>
    </source>
</evidence>
<keyword evidence="11" id="KW-1185">Reference proteome</keyword>
<keyword evidence="3" id="KW-0812">Transmembrane</keyword>
<dbReference type="Pfam" id="PF09177">
    <property type="entry name" value="STX6_10_61_N"/>
    <property type="match status" value="1"/>
</dbReference>
<dbReference type="GO" id="GO:0005794">
    <property type="term" value="C:Golgi apparatus"/>
    <property type="evidence" value="ECO:0007669"/>
    <property type="project" value="UniProtKB-SubCell"/>
</dbReference>
<feature type="domain" description="Syntaxin 6/10/61 N-terminal" evidence="9">
    <location>
        <begin position="5"/>
        <end position="100"/>
    </location>
</feature>
<evidence type="ECO:0000256" key="5">
    <source>
        <dbReference type="ARBA" id="ARBA00022989"/>
    </source>
</evidence>
<dbReference type="EMBL" id="JAKMXF010000343">
    <property type="protein sequence ID" value="KAI6647201.1"/>
    <property type="molecule type" value="Genomic_DNA"/>
</dbReference>
<name>A0AAV7JFM6_9METZ</name>
<keyword evidence="4" id="KW-0653">Protein transport</keyword>
<comment type="similarity">
    <text evidence="1">Belongs to the syntaxin family.</text>
</comment>
<evidence type="ECO:0000256" key="1">
    <source>
        <dbReference type="ARBA" id="ARBA00009063"/>
    </source>
</evidence>
<keyword evidence="2" id="KW-0813">Transport</keyword>
<dbReference type="SUPFAM" id="SSF47661">
    <property type="entry name" value="t-snare proteins"/>
    <property type="match status" value="1"/>
</dbReference>
<evidence type="ECO:0000256" key="3">
    <source>
        <dbReference type="ARBA" id="ARBA00022692"/>
    </source>
</evidence>
<evidence type="ECO:0000256" key="2">
    <source>
        <dbReference type="ARBA" id="ARBA00022448"/>
    </source>
</evidence>
<dbReference type="FunFam" id="1.20.58.90:FF:000004">
    <property type="entry name" value="Syntaxin 10"/>
    <property type="match status" value="1"/>
</dbReference>
<evidence type="ECO:0000259" key="9">
    <source>
        <dbReference type="Pfam" id="PF09177"/>
    </source>
</evidence>
<protein>
    <recommendedName>
        <fullName evidence="9">Syntaxin 6/10/61 N-terminal domain-containing protein</fullName>
    </recommendedName>
</protein>
<reference evidence="10 11" key="1">
    <citation type="journal article" date="2023" name="BMC Biol.">
        <title>The compact genome of the sponge Oopsacas minuta (Hexactinellida) is lacking key metazoan core genes.</title>
        <authorList>
            <person name="Santini S."/>
            <person name="Schenkelaars Q."/>
            <person name="Jourda C."/>
            <person name="Duchesne M."/>
            <person name="Belahbib H."/>
            <person name="Rocher C."/>
            <person name="Selva M."/>
            <person name="Riesgo A."/>
            <person name="Vervoort M."/>
            <person name="Leys S.P."/>
            <person name="Kodjabachian L."/>
            <person name="Le Bivic A."/>
            <person name="Borchiellini C."/>
            <person name="Claverie J.M."/>
            <person name="Renard E."/>
        </authorList>
    </citation>
    <scope>NUCLEOTIDE SEQUENCE [LARGE SCALE GENOMIC DNA]</scope>
    <source>
        <strain evidence="10">SPO-2</strain>
    </source>
</reference>
<organism evidence="10 11">
    <name type="scientific">Oopsacas minuta</name>
    <dbReference type="NCBI Taxonomy" id="111878"/>
    <lineage>
        <taxon>Eukaryota</taxon>
        <taxon>Metazoa</taxon>
        <taxon>Porifera</taxon>
        <taxon>Hexactinellida</taxon>
        <taxon>Hexasterophora</taxon>
        <taxon>Lyssacinosida</taxon>
        <taxon>Leucopsacidae</taxon>
        <taxon>Oopsacas</taxon>
    </lineage>
</organism>
<keyword evidence="6" id="KW-0333">Golgi apparatus</keyword>
<dbReference type="InterPro" id="IPR015260">
    <property type="entry name" value="Syntaxin-6/10/61_N"/>
</dbReference>
<evidence type="ECO:0000256" key="7">
    <source>
        <dbReference type="ARBA" id="ARBA00023136"/>
    </source>
</evidence>
<dbReference type="GO" id="GO:0048193">
    <property type="term" value="P:Golgi vesicle transport"/>
    <property type="evidence" value="ECO:0007669"/>
    <property type="project" value="InterPro"/>
</dbReference>
<sequence>MSQNDPFIMVRDAVSKSLVETEDIFQRWTDIHSKPYLGSVQELGQVTKQLRERLKGIEWDLEDLDETVKVVESNPERYRVDPGELNRRKVFISKSASRVKVTQLFISLFV</sequence>
<dbReference type="Proteomes" id="UP001165289">
    <property type="component" value="Unassembled WGS sequence"/>
</dbReference>
<evidence type="ECO:0000256" key="4">
    <source>
        <dbReference type="ARBA" id="ARBA00022927"/>
    </source>
</evidence>
<dbReference type="AlphaFoldDB" id="A0AAV7JFM6"/>
<evidence type="ECO:0000313" key="11">
    <source>
        <dbReference type="Proteomes" id="UP001165289"/>
    </source>
</evidence>
<evidence type="ECO:0000313" key="10">
    <source>
        <dbReference type="EMBL" id="KAI6647201.1"/>
    </source>
</evidence>
<dbReference type="GO" id="GO:0016020">
    <property type="term" value="C:membrane"/>
    <property type="evidence" value="ECO:0007669"/>
    <property type="project" value="InterPro"/>
</dbReference>
<proteinExistence type="inferred from homology"/>
<dbReference type="CDD" id="cd21443">
    <property type="entry name" value="SNARE_NTD_STX6_STX10"/>
    <property type="match status" value="1"/>
</dbReference>
<accession>A0AAV7JFM6</accession>
<comment type="caution">
    <text evidence="10">The sequence shown here is derived from an EMBL/GenBank/DDBJ whole genome shotgun (WGS) entry which is preliminary data.</text>
</comment>
<evidence type="ECO:0000256" key="8">
    <source>
        <dbReference type="ARBA" id="ARBA00037801"/>
    </source>
</evidence>
<dbReference type="Gene3D" id="1.20.58.90">
    <property type="match status" value="1"/>
</dbReference>
<gene>
    <name evidence="10" type="ORF">LOD99_12198</name>
</gene>
<dbReference type="InterPro" id="IPR010989">
    <property type="entry name" value="SNARE"/>
</dbReference>
<keyword evidence="7" id="KW-0472">Membrane</keyword>